<evidence type="ECO:0000313" key="1">
    <source>
        <dbReference type="EMBL" id="NKF22971.1"/>
    </source>
</evidence>
<reference evidence="1" key="1">
    <citation type="submission" date="2020-03" db="EMBL/GenBank/DDBJ databases">
        <title>Solimonas marina sp. nov., isolated from deep seawater of the Pacific Ocean.</title>
        <authorList>
            <person name="Liu X."/>
            <person name="Lai Q."/>
            <person name="Sun F."/>
            <person name="Gai Y."/>
            <person name="Li G."/>
            <person name="Shao Z."/>
        </authorList>
    </citation>
    <scope>NUCLEOTIDE SEQUENCE</scope>
    <source>
        <strain evidence="1">C16B3</strain>
    </source>
</reference>
<dbReference type="AlphaFoldDB" id="A0A970BA32"/>
<dbReference type="EMBL" id="JAAVXB010000005">
    <property type="protein sequence ID" value="NKF22971.1"/>
    <property type="molecule type" value="Genomic_DNA"/>
</dbReference>
<keyword evidence="2" id="KW-1185">Reference proteome</keyword>
<comment type="caution">
    <text evidence="1">The sequence shown here is derived from an EMBL/GenBank/DDBJ whole genome shotgun (WGS) entry which is preliminary data.</text>
</comment>
<dbReference type="Proteomes" id="UP000653472">
    <property type="component" value="Unassembled WGS sequence"/>
</dbReference>
<sequence length="109" mass="12058">MNERLIKQWAISEKLLSEAALQVKDSEAFTECMEFLSHNELGLALETLGAEGEHHQVNAEYWHLLKKAAEVMGLKEEVKEFRRKRLLAHTSAVQQGIQADGPASGGSAA</sequence>
<dbReference type="RefSeq" id="WP_168148283.1">
    <property type="nucleotide sequence ID" value="NZ_JAAVXB010000005.1"/>
</dbReference>
<protein>
    <submittedName>
        <fullName evidence="1">Uncharacterized protein</fullName>
    </submittedName>
</protein>
<organism evidence="1 2">
    <name type="scientific">Solimonas marina</name>
    <dbReference type="NCBI Taxonomy" id="2714601"/>
    <lineage>
        <taxon>Bacteria</taxon>
        <taxon>Pseudomonadati</taxon>
        <taxon>Pseudomonadota</taxon>
        <taxon>Gammaproteobacteria</taxon>
        <taxon>Nevskiales</taxon>
        <taxon>Nevskiaceae</taxon>
        <taxon>Solimonas</taxon>
    </lineage>
</organism>
<accession>A0A970BA32</accession>
<gene>
    <name evidence="1" type="ORF">G7Y82_11630</name>
</gene>
<proteinExistence type="predicted"/>
<name>A0A970BA32_9GAMM</name>
<evidence type="ECO:0000313" key="2">
    <source>
        <dbReference type="Proteomes" id="UP000653472"/>
    </source>
</evidence>